<dbReference type="RefSeq" id="WP_011999003.1">
    <property type="nucleotide sequence ID" value="NZ_CABMLV010000002.1"/>
</dbReference>
<proteinExistence type="predicted"/>
<organism evidence="2">
    <name type="scientific">Cronobacter sakazakii</name>
    <name type="common">Enterobacter sakazakii</name>
    <dbReference type="NCBI Taxonomy" id="28141"/>
    <lineage>
        <taxon>Bacteria</taxon>
        <taxon>Pseudomonadati</taxon>
        <taxon>Pseudomonadota</taxon>
        <taxon>Gammaproteobacteria</taxon>
        <taxon>Enterobacterales</taxon>
        <taxon>Enterobacteriaceae</taxon>
        <taxon>Cronobacter</taxon>
    </lineage>
</organism>
<dbReference type="AlphaFoldDB" id="A0A222ZCP0"/>
<evidence type="ECO:0000256" key="1">
    <source>
        <dbReference type="SAM" id="MobiDB-lite"/>
    </source>
</evidence>
<dbReference type="Pfam" id="PF19888">
    <property type="entry name" value="DUF6361"/>
    <property type="match status" value="1"/>
</dbReference>
<reference evidence="2" key="1">
    <citation type="journal article" date="2018" name="Virulence">
        <title>Co-occurrence of 3 different resistance plasmids in a multi-drug resistant Cronobacter sakazakii isolate causing neonatal infections.</title>
        <authorList>
            <person name="Shi L."/>
            <person name="Liang Q."/>
            <person name="Zhan Z."/>
            <person name="Feng J."/>
            <person name="Zhao Y."/>
            <person name="Chen Y."/>
            <person name="Huang M."/>
            <person name="Tong Y."/>
            <person name="Wu W."/>
            <person name="Chen W."/>
            <person name="Li X."/>
            <person name="Yin Z."/>
            <person name="Wang J."/>
            <person name="Zhou D."/>
        </authorList>
    </citation>
    <scope>NUCLEOTIDE SEQUENCE</scope>
    <source>
        <strain evidence="2">505108</strain>
        <plasmid evidence="2">p505108-T6SS</plasmid>
    </source>
</reference>
<feature type="region of interest" description="Disordered" evidence="1">
    <location>
        <begin position="152"/>
        <end position="184"/>
    </location>
</feature>
<reference evidence="2" key="2">
    <citation type="submission" date="2019-05" db="EMBL/GenBank/DDBJ databases">
        <authorList>
            <person name="Shi L."/>
            <person name="Feng J."/>
            <person name="Zhang D."/>
            <person name="Zhou D."/>
        </authorList>
    </citation>
    <scope>NUCLEOTIDE SEQUENCE</scope>
    <source>
        <strain evidence="2">505108</strain>
        <plasmid evidence="2">p505108-T6SS</plasmid>
    </source>
</reference>
<accession>A0A222ZCP0</accession>
<keyword evidence="2" id="KW-0614">Plasmid</keyword>
<dbReference type="InterPro" id="IPR045941">
    <property type="entry name" value="DUF6361"/>
</dbReference>
<protein>
    <submittedName>
        <fullName evidence="2">Uncharacterized protein</fullName>
    </submittedName>
</protein>
<evidence type="ECO:0000313" key="2">
    <source>
        <dbReference type="EMBL" id="ASR82249.1"/>
    </source>
</evidence>
<dbReference type="EMBL" id="KY978630">
    <property type="protein sequence ID" value="ASR82249.1"/>
    <property type="molecule type" value="Genomic_DNA"/>
</dbReference>
<sequence length="407" mass="47463">MVSTLTWIDHDSRARERTLRILAQFQEKESRDELGIGTVRDSLADLLFPGTSTIQTRLRYMLFVPWIYRALEDKKVTAAQFAGAADKHERELVRRLQTADDHHGMFGKNAGGDIKRLPSSVYWAGLGAWHIRLTPFSQGQYHQRIDETYRQKRRIARQQRHARDRADDPDTEPDNVHNWHPRLPATPADFPEKVTFLLTRDEAEFIRDRLQAACPHSLLAFLALQDDKPTGAYPWEYANSGRFSATHQTILHHARLFSEVMHGAALSYNYQLAEKIEREGLRELHEENFQEWRNALPLAEIARWNINELWALTHREGHQIAPQTRHFIESWVRYLRTTPDALLKGDASALIQYREQKLKGPRSRFTNKRAQEQWRGHSGTRRINYRWNTVKTLLADLHQGLCQEAVC</sequence>
<feature type="compositionally biased region" description="Basic residues" evidence="1">
    <location>
        <begin position="152"/>
        <end position="163"/>
    </location>
</feature>
<geneLocation type="plasmid" evidence="2">
    <name>p505108-T6SS</name>
</geneLocation>
<name>A0A222ZCP0_CROSK</name>